<accession>A0A6L4WSC1</accession>
<evidence type="ECO:0000256" key="7">
    <source>
        <dbReference type="HAMAP-Rule" id="MF_01147"/>
    </source>
</evidence>
<feature type="transmembrane region" description="Helical" evidence="7">
    <location>
        <begin position="24"/>
        <end position="46"/>
    </location>
</feature>
<organism evidence="8 11">
    <name type="scientific">Poseidonibacter ostreae</name>
    <dbReference type="NCBI Taxonomy" id="2654171"/>
    <lineage>
        <taxon>Bacteria</taxon>
        <taxon>Pseudomonadati</taxon>
        <taxon>Campylobacterota</taxon>
        <taxon>Epsilonproteobacteria</taxon>
        <taxon>Campylobacterales</taxon>
        <taxon>Arcobacteraceae</taxon>
        <taxon>Poseidonibacter</taxon>
    </lineage>
</organism>
<evidence type="ECO:0000256" key="2">
    <source>
        <dbReference type="ARBA" id="ARBA00022475"/>
    </source>
</evidence>
<keyword evidence="2 7" id="KW-1003">Cell membrane</keyword>
<gene>
    <name evidence="7" type="primary">lgt</name>
    <name evidence="9" type="ORF">GBG18_03500</name>
    <name evidence="8" type="ORF">GBG19_08420</name>
</gene>
<dbReference type="RefSeq" id="WP_152188446.1">
    <property type="nucleotide sequence ID" value="NZ_WFKJ01000006.1"/>
</dbReference>
<dbReference type="PROSITE" id="PS01311">
    <property type="entry name" value="LGT"/>
    <property type="match status" value="1"/>
</dbReference>
<proteinExistence type="inferred from homology"/>
<evidence type="ECO:0000256" key="3">
    <source>
        <dbReference type="ARBA" id="ARBA00022679"/>
    </source>
</evidence>
<evidence type="ECO:0000256" key="1">
    <source>
        <dbReference type="ARBA" id="ARBA00007150"/>
    </source>
</evidence>
<evidence type="ECO:0000313" key="10">
    <source>
        <dbReference type="Proteomes" id="UP000461010"/>
    </source>
</evidence>
<comment type="catalytic activity">
    <reaction evidence="7">
        <text>L-cysteinyl-[prolipoprotein] + a 1,2-diacyl-sn-glycero-3-phospho-(1'-sn-glycerol) = an S-1,2-diacyl-sn-glyceryl-L-cysteinyl-[prolipoprotein] + sn-glycerol 1-phosphate + H(+)</text>
        <dbReference type="Rhea" id="RHEA:56712"/>
        <dbReference type="Rhea" id="RHEA-COMP:14679"/>
        <dbReference type="Rhea" id="RHEA-COMP:14680"/>
        <dbReference type="ChEBI" id="CHEBI:15378"/>
        <dbReference type="ChEBI" id="CHEBI:29950"/>
        <dbReference type="ChEBI" id="CHEBI:57685"/>
        <dbReference type="ChEBI" id="CHEBI:64716"/>
        <dbReference type="ChEBI" id="CHEBI:140658"/>
        <dbReference type="EC" id="2.5.1.145"/>
    </reaction>
</comment>
<feature type="transmembrane region" description="Helical" evidence="7">
    <location>
        <begin position="185"/>
        <end position="202"/>
    </location>
</feature>
<dbReference type="PANTHER" id="PTHR30589:SF0">
    <property type="entry name" value="PHOSPHATIDYLGLYCEROL--PROLIPOPROTEIN DIACYLGLYCERYL TRANSFERASE"/>
    <property type="match status" value="1"/>
</dbReference>
<dbReference type="GO" id="GO:0005886">
    <property type="term" value="C:plasma membrane"/>
    <property type="evidence" value="ECO:0007669"/>
    <property type="project" value="UniProtKB-SubCell"/>
</dbReference>
<keyword evidence="4 7" id="KW-0812">Transmembrane</keyword>
<feature type="binding site" evidence="7">
    <location>
        <position position="153"/>
    </location>
    <ligand>
        <name>a 1,2-diacyl-sn-glycero-3-phospho-(1'-sn-glycerol)</name>
        <dbReference type="ChEBI" id="CHEBI:64716"/>
    </ligand>
</feature>
<reference evidence="10 11" key="1">
    <citation type="submission" date="2019-10" db="EMBL/GenBank/DDBJ databases">
        <title>Poseidonibacter ostreae sp. nov., isolated from the gut of the Ostrea denselamellosa.</title>
        <authorList>
            <person name="Choi A."/>
        </authorList>
    </citation>
    <scope>NUCLEOTIDE SEQUENCE [LARGE SCALE GENOMIC DNA]</scope>
    <source>
        <strain evidence="8 11">SJOD-M-33</strain>
        <strain evidence="9 10">SJOD-M-5</strain>
    </source>
</reference>
<comment type="similarity">
    <text evidence="1 7">Belongs to the Lgt family.</text>
</comment>
<comment type="subcellular location">
    <subcellularLocation>
        <location evidence="7">Cell membrane</location>
        <topology evidence="7">Multi-pass membrane protein</topology>
    </subcellularLocation>
</comment>
<evidence type="ECO:0000313" key="8">
    <source>
        <dbReference type="EMBL" id="KAB7888625.1"/>
    </source>
</evidence>
<evidence type="ECO:0000256" key="6">
    <source>
        <dbReference type="ARBA" id="ARBA00023136"/>
    </source>
</evidence>
<dbReference type="HAMAP" id="MF_01147">
    <property type="entry name" value="Lgt"/>
    <property type="match status" value="1"/>
</dbReference>
<comment type="pathway">
    <text evidence="7">Protein modification; lipoprotein biosynthesis (diacylglyceryl transfer).</text>
</comment>
<feature type="transmembrane region" description="Helical" evidence="7">
    <location>
        <begin position="134"/>
        <end position="152"/>
    </location>
</feature>
<keyword evidence="10" id="KW-1185">Reference proteome</keyword>
<keyword evidence="3 7" id="KW-0808">Transferase</keyword>
<feature type="transmembrane region" description="Helical" evidence="7">
    <location>
        <begin position="58"/>
        <end position="80"/>
    </location>
</feature>
<feature type="transmembrane region" description="Helical" evidence="7">
    <location>
        <begin position="103"/>
        <end position="127"/>
    </location>
</feature>
<evidence type="ECO:0000313" key="11">
    <source>
        <dbReference type="Proteomes" id="UP000472839"/>
    </source>
</evidence>
<dbReference type="Pfam" id="PF01790">
    <property type="entry name" value="LGT"/>
    <property type="match status" value="1"/>
</dbReference>
<feature type="transmembrane region" description="Helical" evidence="7">
    <location>
        <begin position="214"/>
        <end position="232"/>
    </location>
</feature>
<evidence type="ECO:0000256" key="4">
    <source>
        <dbReference type="ARBA" id="ARBA00022692"/>
    </source>
</evidence>
<sequence>MQEYWQNIYSNFEPVAFNLGPVSVHWYGIMYALALISAIFIAKWFIKHDKLNISNDLFDSYIWWAEIGVILGARLGYIIFYDTNAMYYLTKPWQIFNPYVDGVYTGISGMSYHGAFIGFIIASILFCRKNKISFWFITDIAILGISAAYVFGRIGNFFNQELIGRVTDVPWGIYVGESLRHPSQLYEAILEGLVVFAILVYFRKRKTFDGQLALMYGVLYSAMRIIAEFFRQPDIQLGFIYSDWLTMGILQSSVVLLISLIVYVILKEKKGKDKKIAK</sequence>
<comment type="function">
    <text evidence="7">Catalyzes the transfer of the diacylglyceryl group from phosphatidylglycerol to the sulfhydryl group of the N-terminal cysteine of a prolipoprotein, the first step in the formation of mature lipoproteins.</text>
</comment>
<dbReference type="PANTHER" id="PTHR30589">
    <property type="entry name" value="PROLIPOPROTEIN DIACYLGLYCERYL TRANSFERASE"/>
    <property type="match status" value="1"/>
</dbReference>
<dbReference type="NCBIfam" id="TIGR00544">
    <property type="entry name" value="lgt"/>
    <property type="match status" value="1"/>
</dbReference>
<feature type="transmembrane region" description="Helical" evidence="7">
    <location>
        <begin position="244"/>
        <end position="266"/>
    </location>
</feature>
<dbReference type="GO" id="GO:0042158">
    <property type="term" value="P:lipoprotein biosynthetic process"/>
    <property type="evidence" value="ECO:0007669"/>
    <property type="project" value="UniProtKB-UniRule"/>
</dbReference>
<dbReference type="AlphaFoldDB" id="A0A6L4WSC1"/>
<dbReference type="EC" id="2.5.1.145" evidence="7"/>
<keyword evidence="5 7" id="KW-1133">Transmembrane helix</keyword>
<dbReference type="Proteomes" id="UP000461010">
    <property type="component" value="Unassembled WGS sequence"/>
</dbReference>
<protein>
    <recommendedName>
        <fullName evidence="7">Phosphatidylglycerol--prolipoprotein diacylglyceryl transferase</fullName>
        <ecNumber evidence="7">2.5.1.145</ecNumber>
    </recommendedName>
</protein>
<keyword evidence="6 7" id="KW-0472">Membrane</keyword>
<dbReference type="Proteomes" id="UP000472839">
    <property type="component" value="Unassembled WGS sequence"/>
</dbReference>
<evidence type="ECO:0000256" key="5">
    <source>
        <dbReference type="ARBA" id="ARBA00022989"/>
    </source>
</evidence>
<name>A0A6L4WSC1_9BACT</name>
<dbReference type="EMBL" id="WFKK01000022">
    <property type="protein sequence ID" value="KAB7888625.1"/>
    <property type="molecule type" value="Genomic_DNA"/>
</dbReference>
<dbReference type="GO" id="GO:0008961">
    <property type="term" value="F:phosphatidylglycerol-prolipoprotein diacylglyceryl transferase activity"/>
    <property type="evidence" value="ECO:0007669"/>
    <property type="project" value="UniProtKB-UniRule"/>
</dbReference>
<dbReference type="EMBL" id="WFKJ01000006">
    <property type="protein sequence ID" value="KAB7892328.1"/>
    <property type="molecule type" value="Genomic_DNA"/>
</dbReference>
<comment type="caution">
    <text evidence="8">The sequence shown here is derived from an EMBL/GenBank/DDBJ whole genome shotgun (WGS) entry which is preliminary data.</text>
</comment>
<dbReference type="InterPro" id="IPR001640">
    <property type="entry name" value="Lgt"/>
</dbReference>
<dbReference type="UniPathway" id="UPA00664"/>
<evidence type="ECO:0000313" key="9">
    <source>
        <dbReference type="EMBL" id="KAB7892328.1"/>
    </source>
</evidence>